<dbReference type="PANTHER" id="PTHR43591">
    <property type="entry name" value="METHYLTRANSFERASE"/>
    <property type="match status" value="1"/>
</dbReference>
<keyword evidence="2" id="KW-0489">Methyltransferase</keyword>
<dbReference type="InterPro" id="IPR041698">
    <property type="entry name" value="Methyltransf_25"/>
</dbReference>
<name>A0AAW0AXL1_9AGAR</name>
<accession>A0AAW0AXL1</accession>
<protein>
    <submittedName>
        <fullName evidence="2">S-adenosyl-L-methionine-dependent methyltransferase</fullName>
    </submittedName>
</protein>
<dbReference type="Proteomes" id="UP001362999">
    <property type="component" value="Unassembled WGS sequence"/>
</dbReference>
<dbReference type="GO" id="GO:0032259">
    <property type="term" value="P:methylation"/>
    <property type="evidence" value="ECO:0007669"/>
    <property type="project" value="UniProtKB-KW"/>
</dbReference>
<dbReference type="GO" id="GO:0008168">
    <property type="term" value="F:methyltransferase activity"/>
    <property type="evidence" value="ECO:0007669"/>
    <property type="project" value="UniProtKB-KW"/>
</dbReference>
<dbReference type="PANTHER" id="PTHR43591:SF24">
    <property type="entry name" value="2-METHOXY-6-POLYPRENYL-1,4-BENZOQUINOL METHYLASE, MITOCHONDRIAL"/>
    <property type="match status" value="1"/>
</dbReference>
<sequence length="260" mass="29202">MQHNSLKKIFDDKILLAPVTLTAKDRVLEIGTGPGLWLMEYAQTVDPSVNFVGVDISSRLFPVSAPANIKFQIESVLNLPVEWTNTFALVHQRLLMMALQIPEWKQAIGEIYRVMRPGGWVQIGECFAWIEGEAPDKPCMMKLIDMYWSLIRLRKIWIECAASGLLPEMLRAAGFVDVRSEKRDMPIGKWAGDIGVANSITHAGVFRGIKGPILEAGGFGQVTTEAEYDALVEGVMKEWDDIPGTRRPFEIYWARKPESP</sequence>
<dbReference type="InterPro" id="IPR029063">
    <property type="entry name" value="SAM-dependent_MTases_sf"/>
</dbReference>
<dbReference type="EMBL" id="JAWWNJ010000046">
    <property type="protein sequence ID" value="KAK7018256.1"/>
    <property type="molecule type" value="Genomic_DNA"/>
</dbReference>
<dbReference type="AlphaFoldDB" id="A0AAW0AXL1"/>
<dbReference type="Gene3D" id="3.40.50.150">
    <property type="entry name" value="Vaccinia Virus protein VP39"/>
    <property type="match status" value="1"/>
</dbReference>
<dbReference type="Pfam" id="PF13649">
    <property type="entry name" value="Methyltransf_25"/>
    <property type="match status" value="1"/>
</dbReference>
<gene>
    <name evidence="2" type="ORF">R3P38DRAFT_3360055</name>
</gene>
<dbReference type="SUPFAM" id="SSF53335">
    <property type="entry name" value="S-adenosyl-L-methionine-dependent methyltransferases"/>
    <property type="match status" value="1"/>
</dbReference>
<reference evidence="2 3" key="1">
    <citation type="journal article" date="2024" name="J Genomics">
        <title>Draft genome sequencing and assembly of Favolaschia claudopus CIRM-BRFM 2984 isolated from oak limbs.</title>
        <authorList>
            <person name="Navarro D."/>
            <person name="Drula E."/>
            <person name="Chaduli D."/>
            <person name="Cazenave R."/>
            <person name="Ahrendt S."/>
            <person name="Wang J."/>
            <person name="Lipzen A."/>
            <person name="Daum C."/>
            <person name="Barry K."/>
            <person name="Grigoriev I.V."/>
            <person name="Favel A."/>
            <person name="Rosso M.N."/>
            <person name="Martin F."/>
        </authorList>
    </citation>
    <scope>NUCLEOTIDE SEQUENCE [LARGE SCALE GENOMIC DNA]</scope>
    <source>
        <strain evidence="2 3">CIRM-BRFM 2984</strain>
    </source>
</reference>
<proteinExistence type="predicted"/>
<comment type="caution">
    <text evidence="2">The sequence shown here is derived from an EMBL/GenBank/DDBJ whole genome shotgun (WGS) entry which is preliminary data.</text>
</comment>
<dbReference type="CDD" id="cd02440">
    <property type="entry name" value="AdoMet_MTases"/>
    <property type="match status" value="1"/>
</dbReference>
<keyword evidence="2" id="KW-0808">Transferase</keyword>
<evidence type="ECO:0000313" key="3">
    <source>
        <dbReference type="Proteomes" id="UP001362999"/>
    </source>
</evidence>
<organism evidence="2 3">
    <name type="scientific">Favolaschia claudopus</name>
    <dbReference type="NCBI Taxonomy" id="2862362"/>
    <lineage>
        <taxon>Eukaryota</taxon>
        <taxon>Fungi</taxon>
        <taxon>Dikarya</taxon>
        <taxon>Basidiomycota</taxon>
        <taxon>Agaricomycotina</taxon>
        <taxon>Agaricomycetes</taxon>
        <taxon>Agaricomycetidae</taxon>
        <taxon>Agaricales</taxon>
        <taxon>Marasmiineae</taxon>
        <taxon>Mycenaceae</taxon>
        <taxon>Favolaschia</taxon>
    </lineage>
</organism>
<keyword evidence="3" id="KW-1185">Reference proteome</keyword>
<evidence type="ECO:0000313" key="2">
    <source>
        <dbReference type="EMBL" id="KAK7018256.1"/>
    </source>
</evidence>
<evidence type="ECO:0000259" key="1">
    <source>
        <dbReference type="Pfam" id="PF13649"/>
    </source>
</evidence>
<feature type="domain" description="Methyltransferase" evidence="1">
    <location>
        <begin position="27"/>
        <end position="119"/>
    </location>
</feature>